<protein>
    <submittedName>
        <fullName evidence="14">Dopamine D2-like receptor</fullName>
    </submittedName>
</protein>
<name>A0A087UAM3_STEMI</name>
<dbReference type="GO" id="GO:0001591">
    <property type="term" value="F:dopamine neurotransmitter receptor activity, coupled via Gi/Go"/>
    <property type="evidence" value="ECO:0007669"/>
    <property type="project" value="TreeGrafter"/>
</dbReference>
<dbReference type="OrthoDB" id="10010417at2759"/>
<gene>
    <name evidence="14" type="ORF">X975_14659</name>
</gene>
<keyword evidence="6" id="KW-0297">G-protein coupled receptor</keyword>
<evidence type="ECO:0000256" key="7">
    <source>
        <dbReference type="ARBA" id="ARBA00023136"/>
    </source>
</evidence>
<evidence type="ECO:0000256" key="9">
    <source>
        <dbReference type="ARBA" id="ARBA00023170"/>
    </source>
</evidence>
<evidence type="ECO:0000256" key="8">
    <source>
        <dbReference type="ARBA" id="ARBA00023157"/>
    </source>
</evidence>
<evidence type="ECO:0000256" key="11">
    <source>
        <dbReference type="SAM" id="MobiDB-lite"/>
    </source>
</evidence>
<feature type="compositionally biased region" description="Acidic residues" evidence="11">
    <location>
        <begin position="83"/>
        <end position="94"/>
    </location>
</feature>
<evidence type="ECO:0000256" key="10">
    <source>
        <dbReference type="ARBA" id="ARBA00023224"/>
    </source>
</evidence>
<dbReference type="EMBL" id="KK119023">
    <property type="protein sequence ID" value="KFM74412.1"/>
    <property type="molecule type" value="Genomic_DNA"/>
</dbReference>
<evidence type="ECO:0000259" key="13">
    <source>
        <dbReference type="PROSITE" id="PS50262"/>
    </source>
</evidence>
<evidence type="ECO:0000256" key="4">
    <source>
        <dbReference type="ARBA" id="ARBA00022692"/>
    </source>
</evidence>
<dbReference type="AlphaFoldDB" id="A0A087UAM3"/>
<dbReference type="STRING" id="407821.A0A087UAM3"/>
<dbReference type="InterPro" id="IPR000276">
    <property type="entry name" value="GPCR_Rhodpsn"/>
</dbReference>
<evidence type="ECO:0000256" key="12">
    <source>
        <dbReference type="SAM" id="Phobius"/>
    </source>
</evidence>
<keyword evidence="5 12" id="KW-1133">Transmembrane helix</keyword>
<dbReference type="GO" id="GO:0005886">
    <property type="term" value="C:plasma membrane"/>
    <property type="evidence" value="ECO:0007669"/>
    <property type="project" value="UniProtKB-SubCell"/>
</dbReference>
<evidence type="ECO:0000256" key="5">
    <source>
        <dbReference type="ARBA" id="ARBA00022989"/>
    </source>
</evidence>
<sequence>MVYLYYKIFRAIHERAKKAIGQKMPTRSKLPEDRGLVIENASQMDCKEFTGSKSDDNKECQNLNKLIPLIESEEVSQMCPSENVEDLEEDEESPSADKEECHVITNVAVSSFVNDGPYTLTETGFNRSQVGDKAATPAFKVNGSSIDDKGNFRNVNVLTITEIEKKNRFRLAKNQKIKKKKKREKSAAKRERKATKTLAIVLGVFLICWVPFFTCNILDAICIKLQSDSCRPGVTAFLLTTWLGYINSCVNPV</sequence>
<dbReference type="PANTHER" id="PTHR24248">
    <property type="entry name" value="ADRENERGIC RECEPTOR-RELATED G-PROTEIN COUPLED RECEPTOR"/>
    <property type="match status" value="1"/>
</dbReference>
<feature type="non-terminal residue" evidence="14">
    <location>
        <position position="253"/>
    </location>
</feature>
<dbReference type="Pfam" id="PF00001">
    <property type="entry name" value="7tm_1"/>
    <property type="match status" value="1"/>
</dbReference>
<keyword evidence="8" id="KW-1015">Disulfide bond</keyword>
<keyword evidence="15" id="KW-1185">Reference proteome</keyword>
<evidence type="ECO:0000313" key="14">
    <source>
        <dbReference type="EMBL" id="KFM74412.1"/>
    </source>
</evidence>
<feature type="region of interest" description="Disordered" evidence="11">
    <location>
        <begin position="76"/>
        <end position="98"/>
    </location>
</feature>
<keyword evidence="10" id="KW-0807">Transducer</keyword>
<evidence type="ECO:0000256" key="1">
    <source>
        <dbReference type="ARBA" id="ARBA00004651"/>
    </source>
</evidence>
<dbReference type="PROSITE" id="PS50262">
    <property type="entry name" value="G_PROTEIN_RECEP_F1_2"/>
    <property type="match status" value="1"/>
</dbReference>
<comment type="subcellular location">
    <subcellularLocation>
        <location evidence="1">Cell membrane</location>
        <topology evidence="1">Multi-pass membrane protein</topology>
    </subcellularLocation>
</comment>
<evidence type="ECO:0000256" key="2">
    <source>
        <dbReference type="ARBA" id="ARBA00010663"/>
    </source>
</evidence>
<keyword evidence="7 12" id="KW-0472">Membrane</keyword>
<evidence type="ECO:0000256" key="6">
    <source>
        <dbReference type="ARBA" id="ARBA00023040"/>
    </source>
</evidence>
<feature type="domain" description="G-protein coupled receptors family 1 profile" evidence="13">
    <location>
        <begin position="1"/>
        <end position="253"/>
    </location>
</feature>
<organism evidence="14 15">
    <name type="scientific">Stegodyphus mimosarum</name>
    <name type="common">African social velvet spider</name>
    <dbReference type="NCBI Taxonomy" id="407821"/>
    <lineage>
        <taxon>Eukaryota</taxon>
        <taxon>Metazoa</taxon>
        <taxon>Ecdysozoa</taxon>
        <taxon>Arthropoda</taxon>
        <taxon>Chelicerata</taxon>
        <taxon>Arachnida</taxon>
        <taxon>Araneae</taxon>
        <taxon>Araneomorphae</taxon>
        <taxon>Entelegynae</taxon>
        <taxon>Eresoidea</taxon>
        <taxon>Eresidae</taxon>
        <taxon>Stegodyphus</taxon>
    </lineage>
</organism>
<dbReference type="GO" id="GO:0004930">
    <property type="term" value="F:G protein-coupled receptor activity"/>
    <property type="evidence" value="ECO:0007669"/>
    <property type="project" value="UniProtKB-KW"/>
</dbReference>
<dbReference type="SUPFAM" id="SSF81321">
    <property type="entry name" value="Family A G protein-coupled receptor-like"/>
    <property type="match status" value="1"/>
</dbReference>
<dbReference type="PRINTS" id="PR00237">
    <property type="entry name" value="GPCRRHODOPSN"/>
</dbReference>
<accession>A0A087UAM3</accession>
<dbReference type="PANTHER" id="PTHR24248:SF125">
    <property type="entry name" value="DOPAMINE D2-LIKE RECEPTOR"/>
    <property type="match status" value="1"/>
</dbReference>
<keyword evidence="4 12" id="KW-0812">Transmembrane</keyword>
<dbReference type="Proteomes" id="UP000054359">
    <property type="component" value="Unassembled WGS sequence"/>
</dbReference>
<dbReference type="InterPro" id="IPR017452">
    <property type="entry name" value="GPCR_Rhodpsn_7TM"/>
</dbReference>
<dbReference type="OMA" id="ADKEECH"/>
<evidence type="ECO:0000313" key="15">
    <source>
        <dbReference type="Proteomes" id="UP000054359"/>
    </source>
</evidence>
<feature type="transmembrane region" description="Helical" evidence="12">
    <location>
        <begin position="198"/>
        <end position="221"/>
    </location>
</feature>
<dbReference type="GO" id="GO:0045202">
    <property type="term" value="C:synapse"/>
    <property type="evidence" value="ECO:0007669"/>
    <property type="project" value="GOC"/>
</dbReference>
<proteinExistence type="inferred from homology"/>
<dbReference type="Gene3D" id="1.20.1070.10">
    <property type="entry name" value="Rhodopsin 7-helix transmembrane proteins"/>
    <property type="match status" value="1"/>
</dbReference>
<reference evidence="14 15" key="1">
    <citation type="submission" date="2013-11" db="EMBL/GenBank/DDBJ databases">
        <title>Genome sequencing of Stegodyphus mimosarum.</title>
        <authorList>
            <person name="Bechsgaard J."/>
        </authorList>
    </citation>
    <scope>NUCLEOTIDE SEQUENCE [LARGE SCALE GENOMIC DNA]</scope>
</reference>
<keyword evidence="9 14" id="KW-0675">Receptor</keyword>
<evidence type="ECO:0000256" key="3">
    <source>
        <dbReference type="ARBA" id="ARBA00022475"/>
    </source>
</evidence>
<comment type="similarity">
    <text evidence="2">Belongs to the G-protein coupled receptor 1 family.</text>
</comment>
<keyword evidence="3" id="KW-1003">Cell membrane</keyword>